<evidence type="ECO:0000313" key="2">
    <source>
        <dbReference type="EMBL" id="GAA5226409.1"/>
    </source>
</evidence>
<dbReference type="EMBL" id="BAABLK010000020">
    <property type="protein sequence ID" value="GAA5226409.1"/>
    <property type="molecule type" value="Genomic_DNA"/>
</dbReference>
<evidence type="ECO:0000256" key="1">
    <source>
        <dbReference type="SAM" id="MobiDB-lite"/>
    </source>
</evidence>
<reference evidence="3" key="1">
    <citation type="journal article" date="2019" name="Int. J. Syst. Evol. Microbiol.">
        <title>The Global Catalogue of Microorganisms (GCM) 10K type strain sequencing project: providing services to taxonomists for standard genome sequencing and annotation.</title>
        <authorList>
            <consortium name="The Broad Institute Genomics Platform"/>
            <consortium name="The Broad Institute Genome Sequencing Center for Infectious Disease"/>
            <person name="Wu L."/>
            <person name="Ma J."/>
        </authorList>
    </citation>
    <scope>NUCLEOTIDE SEQUENCE [LARGE SCALE GENOMIC DNA]</scope>
    <source>
        <strain evidence="3">JCM 18952</strain>
    </source>
</reference>
<gene>
    <name evidence="2" type="ORF">GCM10025778_09400</name>
</gene>
<proteinExistence type="predicted"/>
<organism evidence="2 3">
    <name type="scientific">Paeniglutamicibacter antarcticus</name>
    <dbReference type="NCBI Taxonomy" id="494023"/>
    <lineage>
        <taxon>Bacteria</taxon>
        <taxon>Bacillati</taxon>
        <taxon>Actinomycetota</taxon>
        <taxon>Actinomycetes</taxon>
        <taxon>Micrococcales</taxon>
        <taxon>Micrococcaceae</taxon>
        <taxon>Paeniglutamicibacter</taxon>
    </lineage>
</organism>
<protein>
    <submittedName>
        <fullName evidence="2">Uncharacterized protein</fullName>
    </submittedName>
</protein>
<comment type="caution">
    <text evidence="2">The sequence shown here is derived from an EMBL/GenBank/DDBJ whole genome shotgun (WGS) entry which is preliminary data.</text>
</comment>
<evidence type="ECO:0000313" key="3">
    <source>
        <dbReference type="Proteomes" id="UP001501257"/>
    </source>
</evidence>
<feature type="region of interest" description="Disordered" evidence="1">
    <location>
        <begin position="37"/>
        <end position="64"/>
    </location>
</feature>
<name>A0ABP9THK4_9MICC</name>
<dbReference type="Proteomes" id="UP001501257">
    <property type="component" value="Unassembled WGS sequence"/>
</dbReference>
<accession>A0ABP9THK4</accession>
<keyword evidence="3" id="KW-1185">Reference proteome</keyword>
<sequence length="64" mass="7106">MALNHLQRRVVHISWLLGKPPQGDMGNVRGPKSRVLARIPGAKGEANVPREKRHGEPGPRHDET</sequence>
<feature type="compositionally biased region" description="Basic and acidic residues" evidence="1">
    <location>
        <begin position="48"/>
        <end position="64"/>
    </location>
</feature>